<name>K1X7L4_MARBU</name>
<keyword evidence="3" id="KW-1185">Reference proteome</keyword>
<dbReference type="HOGENOM" id="CLU_871763_0_0_1"/>
<proteinExistence type="predicted"/>
<dbReference type="GeneID" id="18756125"/>
<dbReference type="InParanoid" id="K1X7L4"/>
<dbReference type="OrthoDB" id="10413366at2759"/>
<evidence type="ECO:0000256" key="1">
    <source>
        <dbReference type="SAM" id="MobiDB-lite"/>
    </source>
</evidence>
<protein>
    <submittedName>
        <fullName evidence="2">Uncharacterized protein</fullName>
    </submittedName>
</protein>
<gene>
    <name evidence="2" type="ORF">MBM_00190</name>
</gene>
<feature type="region of interest" description="Disordered" evidence="1">
    <location>
        <begin position="1"/>
        <end position="142"/>
    </location>
</feature>
<dbReference type="AlphaFoldDB" id="K1X7L4"/>
<sequence>MPEQTQQRRIPQLLRAQPQRSSIGSGIPDSANMNPTQALEAAMKKIWQTSDDREKPRSTARAGRRDMNDREPPTMEGIAQYIATLRQEVKNKRASPESSDERPPYKKNRTQKSEDQVHEPSPKHSDNIPRRSHVRPGERAVSTGIDRGRAIVGRKDNSKVMIIIRKEANDPIRGWTPVPEEKFEYKHEISDWKDKGQILKLNKWRAAIFHKYFAPLKIHVWLDSEKLLVQALLREGLEDPEAVLEAYHSRMTAVQRAGERTIKGLPLFLKEDRIPPRRTLGSIKEIIKLCKTEEKGASDKADEMVGVGGAEQVVATEVG</sequence>
<feature type="compositionally biased region" description="Basic and acidic residues" evidence="1">
    <location>
        <begin position="87"/>
        <end position="104"/>
    </location>
</feature>
<dbReference type="EMBL" id="JH921428">
    <property type="protein sequence ID" value="EKD21077.1"/>
    <property type="molecule type" value="Genomic_DNA"/>
</dbReference>
<dbReference type="Proteomes" id="UP000006753">
    <property type="component" value="Unassembled WGS sequence"/>
</dbReference>
<dbReference type="KEGG" id="mbe:MBM_00190"/>
<evidence type="ECO:0000313" key="3">
    <source>
        <dbReference type="Proteomes" id="UP000006753"/>
    </source>
</evidence>
<accession>K1X7L4</accession>
<reference evidence="2 3" key="1">
    <citation type="journal article" date="2012" name="BMC Genomics">
        <title>Sequencing the genome of Marssonina brunnea reveals fungus-poplar co-evolution.</title>
        <authorList>
            <person name="Zhu S."/>
            <person name="Cao Y.-Z."/>
            <person name="Jiang C."/>
            <person name="Tan B.-Y."/>
            <person name="Wang Z."/>
            <person name="Feng S."/>
            <person name="Zhang L."/>
            <person name="Su X.-H."/>
            <person name="Brejova B."/>
            <person name="Vinar T."/>
            <person name="Xu M."/>
            <person name="Wang M.-X."/>
            <person name="Zhang S.-G."/>
            <person name="Huang M.-R."/>
            <person name="Wu R."/>
            <person name="Zhou Y."/>
        </authorList>
    </citation>
    <scope>NUCLEOTIDE SEQUENCE [LARGE SCALE GENOMIC DNA]</scope>
    <source>
        <strain evidence="2 3">MB_m1</strain>
    </source>
</reference>
<organism evidence="2 3">
    <name type="scientific">Marssonina brunnea f. sp. multigermtubi (strain MB_m1)</name>
    <name type="common">Marssonina leaf spot fungus</name>
    <dbReference type="NCBI Taxonomy" id="1072389"/>
    <lineage>
        <taxon>Eukaryota</taxon>
        <taxon>Fungi</taxon>
        <taxon>Dikarya</taxon>
        <taxon>Ascomycota</taxon>
        <taxon>Pezizomycotina</taxon>
        <taxon>Leotiomycetes</taxon>
        <taxon>Helotiales</taxon>
        <taxon>Drepanopezizaceae</taxon>
        <taxon>Drepanopeziza</taxon>
    </lineage>
</organism>
<feature type="compositionally biased region" description="Basic and acidic residues" evidence="1">
    <location>
        <begin position="111"/>
        <end position="129"/>
    </location>
</feature>
<evidence type="ECO:0000313" key="2">
    <source>
        <dbReference type="EMBL" id="EKD21077.1"/>
    </source>
</evidence>
<feature type="compositionally biased region" description="Basic and acidic residues" evidence="1">
    <location>
        <begin position="50"/>
        <end position="73"/>
    </location>
</feature>